<dbReference type="OrthoDB" id="5403573at2759"/>
<evidence type="ECO:0000313" key="9">
    <source>
        <dbReference type="EMBL" id="EFR04797.1"/>
    </source>
</evidence>
<name>E4V473_ARTGP</name>
<evidence type="ECO:0000256" key="3">
    <source>
        <dbReference type="ARBA" id="ARBA00023125"/>
    </source>
</evidence>
<dbReference type="GO" id="GO:0042791">
    <property type="term" value="P:5S class rRNA transcription by RNA polymerase III"/>
    <property type="evidence" value="ECO:0007669"/>
    <property type="project" value="TreeGrafter"/>
</dbReference>
<evidence type="ECO:0000256" key="5">
    <source>
        <dbReference type="ARBA" id="ARBA00023242"/>
    </source>
</evidence>
<proteinExistence type="predicted"/>
<dbReference type="CDD" id="cd16169">
    <property type="entry name" value="Tau138_eWH"/>
    <property type="match status" value="1"/>
</dbReference>
<dbReference type="InterPro" id="IPR007309">
    <property type="entry name" value="TFIIIC_Bblock-bd"/>
</dbReference>
<keyword evidence="10" id="KW-1185">Reference proteome</keyword>
<dbReference type="GO" id="GO:0000127">
    <property type="term" value="C:transcription factor TFIIIC complex"/>
    <property type="evidence" value="ECO:0007669"/>
    <property type="project" value="InterPro"/>
</dbReference>
<dbReference type="Proteomes" id="UP000002669">
    <property type="component" value="Unassembled WGS sequence"/>
</dbReference>
<accession>E4V473</accession>
<dbReference type="RefSeq" id="XP_003170560.1">
    <property type="nucleotide sequence ID" value="XM_003170512.1"/>
</dbReference>
<feature type="compositionally biased region" description="Basic residues" evidence="6">
    <location>
        <begin position="790"/>
        <end position="801"/>
    </location>
</feature>
<evidence type="ECO:0000256" key="6">
    <source>
        <dbReference type="SAM" id="MobiDB-lite"/>
    </source>
</evidence>
<organism evidence="10">
    <name type="scientific">Arthroderma gypseum (strain ATCC MYA-4604 / CBS 118893)</name>
    <name type="common">Microsporum gypseum</name>
    <dbReference type="NCBI Taxonomy" id="535722"/>
    <lineage>
        <taxon>Eukaryota</taxon>
        <taxon>Fungi</taxon>
        <taxon>Dikarya</taxon>
        <taxon>Ascomycota</taxon>
        <taxon>Pezizomycotina</taxon>
        <taxon>Eurotiomycetes</taxon>
        <taxon>Eurotiomycetidae</taxon>
        <taxon>Onygenales</taxon>
        <taxon>Arthrodermataceae</taxon>
        <taxon>Nannizzia</taxon>
    </lineage>
</organism>
<dbReference type="SUPFAM" id="SSF46785">
    <property type="entry name" value="Winged helix' DNA-binding domain"/>
    <property type="match status" value="1"/>
</dbReference>
<evidence type="ECO:0000259" key="8">
    <source>
        <dbReference type="Pfam" id="PF20222"/>
    </source>
</evidence>
<sequence>MAASLKDLIEYLLEEISLRGDQGVPPVQVLAFIDEFYVLRRQKNTLNGTVTRRIPNLDRRFKSRVWTWLTEHPEVSVGKDRKGNSLTLDDVVPHSQDEGSGAIAIDPALRPASSRQEDAFLVFVSLERTWLSITGHEPDSSRVLPLEFALLSIIASRKEKGIIQSDLVRLSGQDKRSVPKRTDLLQEKGYIEKRAIQYQAARTSLCTLNKFAGLGPGELSYEPSSTVETGPTSTMNKIIDFTVLREKLFEMLREYKVITRNDLKEKLGMQDRWHGKILRRAIRKFEAIGCVRRVRAVSQYSNAMKSLHPSVMLIREPTEKDIRLFHEDSKGLMSSLEQLDADLDEEQGQEIVVDPSLEGDSTNYVVDIGRVIPQWTPDRSITNLVFDIIHQAGTRGISNNDINKLTMGSFFRKPLETVLSRLTSSWQSSQPLHLRHLAILRDTALNKTVYYYIHYSFNNFSSLVSHGHASWDAVTGGPRSGKRVLNAPPANAKANLDKYGFPVDISQPLLRKGNATLRECLEASKPSKWHLTFNDPIAVALLDGTYSVDFFRKGGLSRSALERARDAGVLESDNNELLRSSYPNGVQCDDTSQSTPGSRESIEVIGQRATKKQKVVIDPYEGLTGKELLEAQGLDEGWTEYSLLLMDRPSTGVYITPFGKRRPIGKKRGRPGKSRIAVFKSPRLKEFDWFVPQASPELPDEETTSIVSASLQAASGNLSMETRPCRPVRAVTQRQVYSGLNEDEPEGTPQLSVNDESDAEWNLKNRQVTGKRKASDTGGPEPIVTETAPRRRRGRPPKKRKHDTEVEAPIALTPEASSLVDDTGSSRTQMAELSNSAPVPVLLEQESIVTSPGGGQATAPCLLATETQETIPDEDPGETEMKKEPTFDLYGNPVTDIVQPGNETAGISLEPIDATVSDAQNSLDTPITRVDDIKGTLKRDIRSGSVGVLRRKILLDILEKGGGLYPMGSEVWYPFTTQWLKMNQSAKPDARTVKNAMRTLIETGKARKHTFTGRNSKGLMVTKSILSLPEITGNHPKLRAMQKEMLDADPQLYLPLEVEIDPELRKSNRGFLGYGVKLPDIDGEVNVTLHQPPATTRKQPSRARRRWKMNDFEGELFEFDIRELSFPFDSPPIERLESIQRLAQGRSYLASFGSSTPGISSQHTRYPVSALPTTSKTRYMITPESMLMCPLQVYHSSTGTFGTGAYIPGKYRVYPRHHRQQDMIRPENLASILSQRDNCKFDRSKFSDPVSNQFFYDVDRIKYWEHRCPEVFDMPNDDFVFINHTIDELPECPPLEGVIQFESDATSITEMELTRRLTRQLARRYQPPEVALARHFGSDRRQRWREGETYTETTRKLTQLQEPKSAGDADKIKNQKARRVNSLPAKVAQRLMVAMVVIRTLAGGLEGRMVEWALIAPLFPDYTPKFIHDRGRLLTGRHRLQLSKMQSDFQEKFADAYERGEVPPINFDNLESYDWEWIVDWACRNMEEPSMGRLPNLPASRQQFDSLFEIRTEPGQQVDEIYNYTPPTTIPRKRTLLGNLLLSSNIFDDRSPKPRAAELELLDVAKSWVRANVVTPEETYKPVEAGQTMRQFGEDLLGRAIQSLITERVISMGNKGRVAPGRNFDLTEQFLGALTRRRPVELTQLKQASSFKTEVLDPAFLSEGCYNVKYEAADGDIIALLNLVAKGHIVLLPRDPPRNKYGLTDGGYLTRLMDKDKLRFNVEVHPVQDRYLYGNPIAQSLTEIPIPKGDLGNLLISRESLTSMPKVPLWFDVHSQFVKIVWELVLSAVVGVLVARPAIGAKGITRMLEPCLAEWETLLVLGWLADVRIIERTQNPTANHAEDIGWVVGEWWWMVLSPSENNQM</sequence>
<reference evidence="10" key="1">
    <citation type="journal article" date="2012" name="MBio">
        <title>Comparative genome analysis of Trichophyton rubrum and related dermatophytes reveals candidate genes involved in infection.</title>
        <authorList>
            <person name="Martinez D.A."/>
            <person name="Oliver B.G."/>
            <person name="Graeser Y."/>
            <person name="Goldberg J.M."/>
            <person name="Li W."/>
            <person name="Martinez-Rossi N.M."/>
            <person name="Monod M."/>
            <person name="Shelest E."/>
            <person name="Barton R.C."/>
            <person name="Birch E."/>
            <person name="Brakhage A.A."/>
            <person name="Chen Z."/>
            <person name="Gurr S.J."/>
            <person name="Heiman D."/>
            <person name="Heitman J."/>
            <person name="Kosti I."/>
            <person name="Rossi A."/>
            <person name="Saif S."/>
            <person name="Samalova M."/>
            <person name="Saunders C.W."/>
            <person name="Shea T."/>
            <person name="Summerbell R.C."/>
            <person name="Xu J."/>
            <person name="Young S."/>
            <person name="Zeng Q."/>
            <person name="Birren B.W."/>
            <person name="Cuomo C.A."/>
            <person name="White T.C."/>
        </authorList>
    </citation>
    <scope>NUCLEOTIDE SEQUENCE [LARGE SCALE GENOMIC DNA]</scope>
    <source>
        <strain evidence="10">ATCC MYA-4604 / CBS 118893</strain>
    </source>
</reference>
<dbReference type="STRING" id="535722.E4V473"/>
<keyword evidence="5" id="KW-0539">Nucleus</keyword>
<evidence type="ECO:0000256" key="4">
    <source>
        <dbReference type="ARBA" id="ARBA00023163"/>
    </source>
</evidence>
<dbReference type="InterPro" id="IPR044210">
    <property type="entry name" value="Tfc3-like"/>
</dbReference>
<dbReference type="Pfam" id="PF20222">
    <property type="entry name" value="DUF6581"/>
    <property type="match status" value="1"/>
</dbReference>
<gene>
    <name evidence="9" type="ORF">MGYG_07804</name>
</gene>
<dbReference type="EMBL" id="DS989828">
    <property type="protein sequence ID" value="EFR04797.1"/>
    <property type="molecule type" value="Genomic_DNA"/>
</dbReference>
<dbReference type="GeneID" id="10025801"/>
<dbReference type="InParanoid" id="E4V473"/>
<dbReference type="InterPro" id="IPR046488">
    <property type="entry name" value="Sfc3/Tfc3_C"/>
</dbReference>
<dbReference type="HOGENOM" id="CLU_000535_0_0_1"/>
<dbReference type="GO" id="GO:0005634">
    <property type="term" value="C:nucleus"/>
    <property type="evidence" value="ECO:0007669"/>
    <property type="project" value="UniProtKB-SubCell"/>
</dbReference>
<feature type="domain" description="B-block binding subunit of TFIIIC" evidence="7">
    <location>
        <begin position="145"/>
        <end position="212"/>
    </location>
</feature>
<dbReference type="Pfam" id="PF04182">
    <property type="entry name" value="B-block_TFIIIC"/>
    <property type="match status" value="1"/>
</dbReference>
<evidence type="ECO:0000256" key="2">
    <source>
        <dbReference type="ARBA" id="ARBA00022553"/>
    </source>
</evidence>
<dbReference type="PANTHER" id="PTHR15180:SF1">
    <property type="entry name" value="GENERAL TRANSCRIPTION FACTOR 3C POLYPEPTIDE 1"/>
    <property type="match status" value="1"/>
</dbReference>
<dbReference type="PANTHER" id="PTHR15180">
    <property type="entry name" value="GENERAL TRANSCRIPTION FACTOR 3C POLYPEPTIDE 1"/>
    <property type="match status" value="1"/>
</dbReference>
<dbReference type="GO" id="GO:0006384">
    <property type="term" value="P:transcription initiation at RNA polymerase III promoter"/>
    <property type="evidence" value="ECO:0007669"/>
    <property type="project" value="InterPro"/>
</dbReference>
<dbReference type="eggNOG" id="ENOG502S2X2">
    <property type="taxonomic scope" value="Eukaryota"/>
</dbReference>
<protein>
    <submittedName>
        <fullName evidence="9">Uncharacterized protein</fullName>
    </submittedName>
</protein>
<keyword evidence="2" id="KW-0597">Phosphoprotein</keyword>
<comment type="subcellular location">
    <subcellularLocation>
        <location evidence="1">Nucleus</location>
    </subcellularLocation>
</comment>
<feature type="domain" description="Transcription factor tau subunit sfc3/Tfc3 C-terminal" evidence="8">
    <location>
        <begin position="1378"/>
        <end position="1805"/>
    </location>
</feature>
<evidence type="ECO:0000313" key="10">
    <source>
        <dbReference type="Proteomes" id="UP000002669"/>
    </source>
</evidence>
<dbReference type="InterPro" id="IPR035625">
    <property type="entry name" value="Tfc3-like_eWH"/>
</dbReference>
<dbReference type="OMA" id="CWQLSQP"/>
<evidence type="ECO:0000256" key="1">
    <source>
        <dbReference type="ARBA" id="ARBA00004123"/>
    </source>
</evidence>
<dbReference type="VEuPathDB" id="FungiDB:MGYG_07804"/>
<feature type="region of interest" description="Disordered" evidence="6">
    <location>
        <begin position="739"/>
        <end position="809"/>
    </location>
</feature>
<dbReference type="InterPro" id="IPR036390">
    <property type="entry name" value="WH_DNA-bd_sf"/>
</dbReference>
<keyword evidence="3" id="KW-0238">DNA-binding</keyword>
<evidence type="ECO:0000259" key="7">
    <source>
        <dbReference type="Pfam" id="PF04182"/>
    </source>
</evidence>
<dbReference type="GO" id="GO:0003677">
    <property type="term" value="F:DNA binding"/>
    <property type="evidence" value="ECO:0007669"/>
    <property type="project" value="UniProtKB-KW"/>
</dbReference>
<keyword evidence="4" id="KW-0804">Transcription</keyword>